<dbReference type="PANTHER" id="PTHR23513:SF11">
    <property type="entry name" value="STAPHYLOFERRIN A TRANSPORTER"/>
    <property type="match status" value="1"/>
</dbReference>
<evidence type="ECO:0000256" key="1">
    <source>
        <dbReference type="ARBA" id="ARBA00004651"/>
    </source>
</evidence>
<evidence type="ECO:0000256" key="2">
    <source>
        <dbReference type="ARBA" id="ARBA00022448"/>
    </source>
</evidence>
<dbReference type="GO" id="GO:0005886">
    <property type="term" value="C:plasma membrane"/>
    <property type="evidence" value="ECO:0007669"/>
    <property type="project" value="UniProtKB-SubCell"/>
</dbReference>
<feature type="non-terminal residue" evidence="9">
    <location>
        <position position="1"/>
    </location>
</feature>
<comment type="caution">
    <text evidence="9">The sequence shown here is derived from an EMBL/GenBank/DDBJ whole genome shotgun (WGS) entry which is preliminary data.</text>
</comment>
<dbReference type="InterPro" id="IPR036259">
    <property type="entry name" value="MFS_trans_sf"/>
</dbReference>
<keyword evidence="3" id="KW-1003">Cell membrane</keyword>
<dbReference type="EMBL" id="VBPA01000028">
    <property type="protein sequence ID" value="TMQ73000.1"/>
    <property type="molecule type" value="Genomic_DNA"/>
</dbReference>
<evidence type="ECO:0000256" key="5">
    <source>
        <dbReference type="ARBA" id="ARBA00022989"/>
    </source>
</evidence>
<dbReference type="PROSITE" id="PS50850">
    <property type="entry name" value="MFS"/>
    <property type="match status" value="1"/>
</dbReference>
<proteinExistence type="predicted"/>
<feature type="transmembrane region" description="Helical" evidence="7">
    <location>
        <begin position="164"/>
        <end position="184"/>
    </location>
</feature>
<evidence type="ECO:0000256" key="7">
    <source>
        <dbReference type="SAM" id="Phobius"/>
    </source>
</evidence>
<dbReference type="InterPro" id="IPR020846">
    <property type="entry name" value="MFS_dom"/>
</dbReference>
<dbReference type="AlphaFoldDB" id="A0A538UAX5"/>
<evidence type="ECO:0000313" key="10">
    <source>
        <dbReference type="Proteomes" id="UP000319836"/>
    </source>
</evidence>
<feature type="non-terminal residue" evidence="9">
    <location>
        <position position="215"/>
    </location>
</feature>
<reference evidence="9 10" key="1">
    <citation type="journal article" date="2019" name="Nat. Microbiol.">
        <title>Mediterranean grassland soil C-N compound turnover is dependent on rainfall and depth, and is mediated by genomically divergent microorganisms.</title>
        <authorList>
            <person name="Diamond S."/>
            <person name="Andeer P.F."/>
            <person name="Li Z."/>
            <person name="Crits-Christoph A."/>
            <person name="Burstein D."/>
            <person name="Anantharaman K."/>
            <person name="Lane K.R."/>
            <person name="Thomas B.C."/>
            <person name="Pan C."/>
            <person name="Northen T.R."/>
            <person name="Banfield J.F."/>
        </authorList>
    </citation>
    <scope>NUCLEOTIDE SEQUENCE [LARGE SCALE GENOMIC DNA]</scope>
    <source>
        <strain evidence="9">WS_10</strain>
    </source>
</reference>
<accession>A0A538UAX5</accession>
<feature type="transmembrane region" description="Helical" evidence="7">
    <location>
        <begin position="196"/>
        <end position="214"/>
    </location>
</feature>
<evidence type="ECO:0000313" key="9">
    <source>
        <dbReference type="EMBL" id="TMQ73000.1"/>
    </source>
</evidence>
<evidence type="ECO:0000256" key="6">
    <source>
        <dbReference type="ARBA" id="ARBA00023136"/>
    </source>
</evidence>
<evidence type="ECO:0000259" key="8">
    <source>
        <dbReference type="PROSITE" id="PS50850"/>
    </source>
</evidence>
<feature type="domain" description="Major facilitator superfamily (MFS) profile" evidence="8">
    <location>
        <begin position="1"/>
        <end position="215"/>
    </location>
</feature>
<dbReference type="Gene3D" id="1.20.1250.20">
    <property type="entry name" value="MFS general substrate transporter like domains"/>
    <property type="match status" value="1"/>
</dbReference>
<feature type="transmembrane region" description="Helical" evidence="7">
    <location>
        <begin position="20"/>
        <end position="38"/>
    </location>
</feature>
<organism evidence="9 10">
    <name type="scientific">Eiseniibacteriota bacterium</name>
    <dbReference type="NCBI Taxonomy" id="2212470"/>
    <lineage>
        <taxon>Bacteria</taxon>
        <taxon>Candidatus Eiseniibacteriota</taxon>
    </lineage>
</organism>
<evidence type="ECO:0000256" key="4">
    <source>
        <dbReference type="ARBA" id="ARBA00022692"/>
    </source>
</evidence>
<dbReference type="InterPro" id="IPR010290">
    <property type="entry name" value="TM_effector"/>
</dbReference>
<comment type="subcellular location">
    <subcellularLocation>
        <location evidence="1">Cell membrane</location>
        <topology evidence="1">Multi-pass membrane protein</topology>
    </subcellularLocation>
</comment>
<evidence type="ECO:0000256" key="3">
    <source>
        <dbReference type="ARBA" id="ARBA00022475"/>
    </source>
</evidence>
<dbReference type="SUPFAM" id="SSF103473">
    <property type="entry name" value="MFS general substrate transporter"/>
    <property type="match status" value="1"/>
</dbReference>
<dbReference type="Pfam" id="PF05977">
    <property type="entry name" value="MFS_3"/>
    <property type="match status" value="1"/>
</dbReference>
<protein>
    <submittedName>
        <fullName evidence="9">MFS transporter</fullName>
    </submittedName>
</protein>
<keyword evidence="6 7" id="KW-0472">Membrane</keyword>
<feature type="transmembrane region" description="Helical" evidence="7">
    <location>
        <begin position="115"/>
        <end position="132"/>
    </location>
</feature>
<dbReference type="PANTHER" id="PTHR23513">
    <property type="entry name" value="INTEGRAL MEMBRANE EFFLUX PROTEIN-RELATED"/>
    <property type="match status" value="1"/>
</dbReference>
<name>A0A538UAX5_UNCEI</name>
<dbReference type="CDD" id="cd06173">
    <property type="entry name" value="MFS_MefA_like"/>
    <property type="match status" value="1"/>
</dbReference>
<keyword evidence="4 7" id="KW-0812">Transmembrane</keyword>
<dbReference type="Proteomes" id="UP000319836">
    <property type="component" value="Unassembled WGS sequence"/>
</dbReference>
<dbReference type="GO" id="GO:0022857">
    <property type="term" value="F:transmembrane transporter activity"/>
    <property type="evidence" value="ECO:0007669"/>
    <property type="project" value="InterPro"/>
</dbReference>
<keyword evidence="5 7" id="KW-1133">Transmembrane helix</keyword>
<sequence length="215" mass="22610">VSALSLWAGVIVDRIDKRRLILLTQTLAMLQALALAILAGTHVITPSMLLALAGVFGAISAFDLPARQSFLVEMVGKEDLSNAIALNSAAFNTARVLGPAVAGGLVAMAGETTCFFLNALSYVVVIVMLLRMDVAPRSRTRAATAGSLRDGIRYALDLEPIRNLLLLLGVTCGLDFQYTTLLPVYARQILHAGPGAYGLMVAAFGLGSLLSALVL</sequence>
<keyword evidence="2" id="KW-0813">Transport</keyword>
<gene>
    <name evidence="9" type="ORF">E6K80_01235</name>
</gene>